<dbReference type="Proteomes" id="UP000189735">
    <property type="component" value="Unassembled WGS sequence"/>
</dbReference>
<keyword evidence="1" id="KW-0812">Transmembrane</keyword>
<feature type="transmembrane region" description="Helical" evidence="1">
    <location>
        <begin position="279"/>
        <end position="297"/>
    </location>
</feature>
<feature type="transmembrane region" description="Helical" evidence="1">
    <location>
        <begin position="61"/>
        <end position="86"/>
    </location>
</feature>
<keyword evidence="1" id="KW-0472">Membrane</keyword>
<name>A0A1T4WY81_9MICO</name>
<keyword evidence="1" id="KW-1133">Transmembrane helix</keyword>
<accession>A0A1T4WY81</accession>
<sequence length="363" mass="37785">MQVATISSIVGSGLLIGASLVVQGVAREYAPTPGQVLLLLIALVAQFAMQPSRAVLVAGRLYSRIAAVDIASTALGLGLAIALAAMGFSAGVLVGQLAITAASKAVLCILIARSNWGSGVERTPVTLGKAIRFGIRVVPLNMGSYLSRSVDSGLMPLFVAPALSATYARSFQLAAVPLTQLQLSLGPAILDRLAKSRHEDHKAATDSKRRLWFLLQASSSGFAILISSLSGVLQWMLFGPDWLLVNVTISAMCVCLPGMAIASFGSWTAQLEGTATRTVGHLLILLLSPLCVVATAASFGYSAALVALMLVGGLIQPSLLSALHRSSLPRTLANGLLGLTIQWLVLVAIFVVVASETDFWAGL</sequence>
<evidence type="ECO:0000256" key="1">
    <source>
        <dbReference type="SAM" id="Phobius"/>
    </source>
</evidence>
<feature type="transmembrane region" description="Helical" evidence="1">
    <location>
        <begin position="92"/>
        <end position="112"/>
    </location>
</feature>
<reference evidence="3" key="1">
    <citation type="submission" date="2017-02" db="EMBL/GenBank/DDBJ databases">
        <authorList>
            <person name="Varghese N."/>
            <person name="Submissions S."/>
        </authorList>
    </citation>
    <scope>NUCLEOTIDE SEQUENCE [LARGE SCALE GENOMIC DNA]</scope>
    <source>
        <strain evidence="3">VKM Ac-2052</strain>
    </source>
</reference>
<evidence type="ECO:0000313" key="3">
    <source>
        <dbReference type="Proteomes" id="UP000189735"/>
    </source>
</evidence>
<feature type="transmembrane region" description="Helical" evidence="1">
    <location>
        <begin position="335"/>
        <end position="354"/>
    </location>
</feature>
<organism evidence="2 3">
    <name type="scientific">Agreia bicolorata</name>
    <dbReference type="NCBI Taxonomy" id="110935"/>
    <lineage>
        <taxon>Bacteria</taxon>
        <taxon>Bacillati</taxon>
        <taxon>Actinomycetota</taxon>
        <taxon>Actinomycetes</taxon>
        <taxon>Micrococcales</taxon>
        <taxon>Microbacteriaceae</taxon>
        <taxon>Agreia</taxon>
    </lineage>
</organism>
<proteinExistence type="predicted"/>
<dbReference type="EMBL" id="FUYG01000001">
    <property type="protein sequence ID" value="SKA82209.1"/>
    <property type="molecule type" value="Genomic_DNA"/>
</dbReference>
<protein>
    <submittedName>
        <fullName evidence="2">Polysaccharide biosynthesis protein</fullName>
    </submittedName>
</protein>
<evidence type="ECO:0000313" key="2">
    <source>
        <dbReference type="EMBL" id="SKA82209.1"/>
    </source>
</evidence>
<feature type="transmembrane region" description="Helical" evidence="1">
    <location>
        <begin position="303"/>
        <end position="323"/>
    </location>
</feature>
<gene>
    <name evidence="2" type="ORF">SAMN06295879_0452</name>
</gene>
<feature type="transmembrane region" description="Helical" evidence="1">
    <location>
        <begin position="243"/>
        <end position="267"/>
    </location>
</feature>
<feature type="transmembrane region" description="Helical" evidence="1">
    <location>
        <begin position="32"/>
        <end position="49"/>
    </location>
</feature>
<feature type="transmembrane region" description="Helical" evidence="1">
    <location>
        <begin position="7"/>
        <end position="26"/>
    </location>
</feature>
<dbReference type="AlphaFoldDB" id="A0A1T4WY81"/>
<dbReference type="Pfam" id="PF13440">
    <property type="entry name" value="Polysacc_synt_3"/>
    <property type="match status" value="1"/>
</dbReference>
<feature type="transmembrane region" description="Helical" evidence="1">
    <location>
        <begin position="211"/>
        <end position="237"/>
    </location>
</feature>